<organism evidence="13 14">
    <name type="scientific">Acidithiobacillus ferrooxidans (strain ATCC 23270 / DSM 14882 / CIP 104768 / NCIMB 8455)</name>
    <name type="common">Ferrobacillus ferrooxidans (strain ATCC 23270)</name>
    <dbReference type="NCBI Taxonomy" id="243159"/>
    <lineage>
        <taxon>Bacteria</taxon>
        <taxon>Pseudomonadati</taxon>
        <taxon>Pseudomonadota</taxon>
        <taxon>Acidithiobacillia</taxon>
        <taxon>Acidithiobacillales</taxon>
        <taxon>Acidithiobacillaceae</taxon>
        <taxon>Acidithiobacillus</taxon>
    </lineage>
</organism>
<keyword evidence="7" id="KW-0408">Iron</keyword>
<dbReference type="EMBL" id="CP001219">
    <property type="protein sequence ID" value="ACK79056.1"/>
    <property type="molecule type" value="Genomic_DNA"/>
</dbReference>
<dbReference type="Gene3D" id="2.40.170.20">
    <property type="entry name" value="TonB-dependent receptor, beta-barrel domain"/>
    <property type="match status" value="1"/>
</dbReference>
<dbReference type="PROSITE" id="PS52016">
    <property type="entry name" value="TONB_DEPENDENT_REC_3"/>
    <property type="match status" value="1"/>
</dbReference>
<dbReference type="STRING" id="243159.AFE_2940"/>
<evidence type="ECO:0000256" key="4">
    <source>
        <dbReference type="ARBA" id="ARBA00022496"/>
    </source>
</evidence>
<dbReference type="PANTHER" id="PTHR32552:SF68">
    <property type="entry name" value="FERRICHROME OUTER MEMBRANE TRANSPORTER_PHAGE RECEPTOR"/>
    <property type="match status" value="1"/>
</dbReference>
<keyword evidence="13" id="KW-0675">Receptor</keyword>
<reference evidence="13 14" key="1">
    <citation type="journal article" date="2008" name="BMC Genomics">
        <title>Acidithiobacillus ferrooxidans metabolism: from genome sequence to industrial applications.</title>
        <authorList>
            <person name="Valdes J."/>
            <person name="Pedroso I."/>
            <person name="Quatrini R."/>
            <person name="Dodson R.J."/>
            <person name="Tettelin H."/>
            <person name="Blake R.II."/>
            <person name="Eisen J.A."/>
            <person name="Holmes D.S."/>
        </authorList>
    </citation>
    <scope>NUCLEOTIDE SEQUENCE [LARGE SCALE GENOMIC DNA]</scope>
    <source>
        <strain evidence="14">ATCC 23270 / DSM 14882 / CIP 104768 / NCIMB 8455</strain>
    </source>
</reference>
<feature type="short sequence motif" description="TonB C-terminal box" evidence="12">
    <location>
        <begin position="227"/>
        <end position="244"/>
    </location>
</feature>
<evidence type="ECO:0000256" key="10">
    <source>
        <dbReference type="ARBA" id="ARBA00023237"/>
    </source>
</evidence>
<comment type="similarity">
    <text evidence="11">Belongs to the TonB-dependent receptor family.</text>
</comment>
<dbReference type="InterPro" id="IPR010917">
    <property type="entry name" value="TonB_rcpt_CS"/>
</dbReference>
<evidence type="ECO:0000256" key="9">
    <source>
        <dbReference type="ARBA" id="ARBA00023136"/>
    </source>
</evidence>
<comment type="subcellular location">
    <subcellularLocation>
        <location evidence="1 11">Cell outer membrane</location>
        <topology evidence="1 11">Multi-pass membrane protein</topology>
    </subcellularLocation>
</comment>
<keyword evidence="5 11" id="KW-0812">Transmembrane</keyword>
<dbReference type="GeneID" id="65281954"/>
<sequence length="244" mass="27159">MDGYIDLNSLKPVKSTDYEVGAKFLVHNWMLLHNFTFNVNYYHDSLANETIATFLSNISQTKFAAADAVVNGVNIAMADNPSWNWHLFANLALNHSYYTSYTPQGGGTTLYGANVSYSPYLTMSAGIDYRYYYHGFLFSPQFVDQYTSSEYLFNNGTGAPSHQKQPGYNVSNLSLGIKTTRLNPYIPTLKDVKLSVGIYNLFDARYNPIEYITSGGYFGGNSAGAILADPGAPRQYFMTVSAKF</sequence>
<keyword evidence="6" id="KW-0732">Signal</keyword>
<evidence type="ECO:0000256" key="3">
    <source>
        <dbReference type="ARBA" id="ARBA00022452"/>
    </source>
</evidence>
<protein>
    <submittedName>
        <fullName evidence="13">TonB-dependent receptor domain protein</fullName>
    </submittedName>
</protein>
<keyword evidence="2 11" id="KW-0813">Transport</keyword>
<keyword evidence="8" id="KW-0406">Ion transport</keyword>
<proteinExistence type="inferred from homology"/>
<dbReference type="AlphaFoldDB" id="B7J9R3"/>
<dbReference type="KEGG" id="afr:AFE_2940"/>
<dbReference type="SUPFAM" id="SSF56935">
    <property type="entry name" value="Porins"/>
    <property type="match status" value="1"/>
</dbReference>
<evidence type="ECO:0000256" key="11">
    <source>
        <dbReference type="PROSITE-ProRule" id="PRU01360"/>
    </source>
</evidence>
<evidence type="ECO:0000313" key="14">
    <source>
        <dbReference type="Proteomes" id="UP000001362"/>
    </source>
</evidence>
<keyword evidence="14" id="KW-1185">Reference proteome</keyword>
<dbReference type="GO" id="GO:0015344">
    <property type="term" value="F:siderophore uptake transmembrane transporter activity"/>
    <property type="evidence" value="ECO:0007669"/>
    <property type="project" value="TreeGrafter"/>
</dbReference>
<dbReference type="eggNOG" id="COG4771">
    <property type="taxonomic scope" value="Bacteria"/>
</dbReference>
<evidence type="ECO:0000256" key="1">
    <source>
        <dbReference type="ARBA" id="ARBA00004571"/>
    </source>
</evidence>
<dbReference type="PROSITE" id="PS01156">
    <property type="entry name" value="TONB_DEPENDENT_REC_2"/>
    <property type="match status" value="1"/>
</dbReference>
<name>B7J9R3_ACIF2</name>
<evidence type="ECO:0000313" key="13">
    <source>
        <dbReference type="EMBL" id="ACK79056.1"/>
    </source>
</evidence>
<evidence type="ECO:0000256" key="5">
    <source>
        <dbReference type="ARBA" id="ARBA00022692"/>
    </source>
</evidence>
<dbReference type="PANTHER" id="PTHR32552">
    <property type="entry name" value="FERRICHROME IRON RECEPTOR-RELATED"/>
    <property type="match status" value="1"/>
</dbReference>
<accession>B7J9R3</accession>
<keyword evidence="3 11" id="KW-1134">Transmembrane beta strand</keyword>
<dbReference type="PaxDb" id="243159-AFE_2940"/>
<dbReference type="InterPro" id="IPR039426">
    <property type="entry name" value="TonB-dep_rcpt-like"/>
</dbReference>
<evidence type="ECO:0000256" key="7">
    <source>
        <dbReference type="ARBA" id="ARBA00023004"/>
    </source>
</evidence>
<gene>
    <name evidence="13" type="ordered locus">AFE_2940</name>
</gene>
<evidence type="ECO:0000256" key="12">
    <source>
        <dbReference type="PROSITE-ProRule" id="PRU10144"/>
    </source>
</evidence>
<dbReference type="RefSeq" id="WP_012607573.1">
    <property type="nucleotide sequence ID" value="NC_011761.1"/>
</dbReference>
<dbReference type="HOGENOM" id="CLU_1136144_0_0_6"/>
<dbReference type="Proteomes" id="UP000001362">
    <property type="component" value="Chromosome"/>
</dbReference>
<keyword evidence="10 11" id="KW-0998">Cell outer membrane</keyword>
<evidence type="ECO:0000256" key="2">
    <source>
        <dbReference type="ARBA" id="ARBA00022448"/>
    </source>
</evidence>
<evidence type="ECO:0000256" key="6">
    <source>
        <dbReference type="ARBA" id="ARBA00022729"/>
    </source>
</evidence>
<dbReference type="GO" id="GO:0009279">
    <property type="term" value="C:cell outer membrane"/>
    <property type="evidence" value="ECO:0007669"/>
    <property type="project" value="UniProtKB-SubCell"/>
</dbReference>
<evidence type="ECO:0000256" key="8">
    <source>
        <dbReference type="ARBA" id="ARBA00023065"/>
    </source>
</evidence>
<keyword evidence="9 11" id="KW-0472">Membrane</keyword>
<keyword evidence="4" id="KW-0410">Iron transport</keyword>
<dbReference type="InterPro" id="IPR036942">
    <property type="entry name" value="Beta-barrel_TonB_sf"/>
</dbReference>